<dbReference type="STRING" id="97359.A0A550BY17"/>
<evidence type="ECO:0000313" key="3">
    <source>
        <dbReference type="Proteomes" id="UP000320762"/>
    </source>
</evidence>
<dbReference type="Pfam" id="PF22041">
    <property type="entry name" value="GST_C_7"/>
    <property type="match status" value="1"/>
</dbReference>
<gene>
    <name evidence="2" type="ORF">BD626DRAFT_514772</name>
</gene>
<dbReference type="SUPFAM" id="SSF47616">
    <property type="entry name" value="GST C-terminal domain-like"/>
    <property type="match status" value="1"/>
</dbReference>
<evidence type="ECO:0000259" key="1">
    <source>
        <dbReference type="PROSITE" id="PS50404"/>
    </source>
</evidence>
<dbReference type="AlphaFoldDB" id="A0A550BY17"/>
<reference evidence="2 3" key="1">
    <citation type="journal article" date="2019" name="New Phytol.">
        <title>Comparative genomics reveals unique wood-decay strategies and fruiting body development in the Schizophyllaceae.</title>
        <authorList>
            <person name="Almasi E."/>
            <person name="Sahu N."/>
            <person name="Krizsan K."/>
            <person name="Balint B."/>
            <person name="Kovacs G.M."/>
            <person name="Kiss B."/>
            <person name="Cseklye J."/>
            <person name="Drula E."/>
            <person name="Henrissat B."/>
            <person name="Nagy I."/>
            <person name="Chovatia M."/>
            <person name="Adam C."/>
            <person name="LaButti K."/>
            <person name="Lipzen A."/>
            <person name="Riley R."/>
            <person name="Grigoriev I.V."/>
            <person name="Nagy L.G."/>
        </authorList>
    </citation>
    <scope>NUCLEOTIDE SEQUENCE [LARGE SCALE GENOMIC DNA]</scope>
    <source>
        <strain evidence="2 3">NL-1724</strain>
    </source>
</reference>
<proteinExistence type="predicted"/>
<feature type="domain" description="GST N-terminal" evidence="1">
    <location>
        <begin position="8"/>
        <end position="98"/>
    </location>
</feature>
<dbReference type="Pfam" id="PF13409">
    <property type="entry name" value="GST_N_2"/>
    <property type="match status" value="1"/>
</dbReference>
<evidence type="ECO:0000313" key="2">
    <source>
        <dbReference type="EMBL" id="TRM57440.1"/>
    </source>
</evidence>
<name>A0A550BY17_9AGAR</name>
<protein>
    <recommendedName>
        <fullName evidence="1">GST N-terminal domain-containing protein</fullName>
    </recommendedName>
</protein>
<organism evidence="2 3">
    <name type="scientific">Schizophyllum amplum</name>
    <dbReference type="NCBI Taxonomy" id="97359"/>
    <lineage>
        <taxon>Eukaryota</taxon>
        <taxon>Fungi</taxon>
        <taxon>Dikarya</taxon>
        <taxon>Basidiomycota</taxon>
        <taxon>Agaricomycotina</taxon>
        <taxon>Agaricomycetes</taxon>
        <taxon>Agaricomycetidae</taxon>
        <taxon>Agaricales</taxon>
        <taxon>Schizophyllaceae</taxon>
        <taxon>Schizophyllum</taxon>
    </lineage>
</organism>
<dbReference type="InterPro" id="IPR036249">
    <property type="entry name" value="Thioredoxin-like_sf"/>
</dbReference>
<dbReference type="InterPro" id="IPR054416">
    <property type="entry name" value="GST_UstS-like_C"/>
</dbReference>
<dbReference type="CDD" id="cd03038">
    <property type="entry name" value="GST_N_etherase_LigE"/>
    <property type="match status" value="1"/>
</dbReference>
<accession>A0A550BY17</accession>
<dbReference type="OrthoDB" id="4951845at2759"/>
<dbReference type="SUPFAM" id="SSF52833">
    <property type="entry name" value="Thioredoxin-like"/>
    <property type="match status" value="1"/>
</dbReference>
<dbReference type="InterPro" id="IPR004045">
    <property type="entry name" value="Glutathione_S-Trfase_N"/>
</dbReference>
<dbReference type="Gene3D" id="3.40.30.10">
    <property type="entry name" value="Glutaredoxin"/>
    <property type="match status" value="1"/>
</dbReference>
<dbReference type="Gene3D" id="1.20.1050.10">
    <property type="match status" value="1"/>
</dbReference>
<sequence length="248" mass="27678">MAPIAFYDIPSDKVGCWSPSTWKIRYALNYKGLPFHTEWVEYPDIEAKCKEIGAEPTGTREGQPLYTLPVIHDPSMGRTISDSQPIMKYLDEAYPDTPKLFPEGSQDKLTEVSKELMQNAPQWRMLVVPVVVNILNDASKPYFRATREKALGGTLEDIKPQGENLAVRLGALKETYMTFLARVDAGGGPFLLGKAPCYVDFTAASLLQWMKAAIGADSEEWKAISEWEDGKVIKYLESMSAYEGDPKA</sequence>
<keyword evidence="3" id="KW-1185">Reference proteome</keyword>
<dbReference type="Proteomes" id="UP000320762">
    <property type="component" value="Unassembled WGS sequence"/>
</dbReference>
<dbReference type="PROSITE" id="PS50404">
    <property type="entry name" value="GST_NTER"/>
    <property type="match status" value="1"/>
</dbReference>
<comment type="caution">
    <text evidence="2">The sequence shown here is derived from an EMBL/GenBank/DDBJ whole genome shotgun (WGS) entry which is preliminary data.</text>
</comment>
<dbReference type="EMBL" id="VDMD01000047">
    <property type="protein sequence ID" value="TRM57440.1"/>
    <property type="molecule type" value="Genomic_DNA"/>
</dbReference>
<dbReference type="InterPro" id="IPR036282">
    <property type="entry name" value="Glutathione-S-Trfase_C_sf"/>
</dbReference>